<feature type="domain" description="Aminoglycoside phosphotransferase" evidence="4">
    <location>
        <begin position="15"/>
        <end position="206"/>
    </location>
</feature>
<sequence>MGGQASKHSVEMRPDAVVKRYRSSDYGQPEREWRALELLNEYAPGVAPVPVTADLDADPPTVVMSRLGGAAVDGPIKGQLADALAEAVTRVQQSIPPRVLERVPARAGHPVELLRQVRAWSAEIQPPDGDPAVTDALGEAAVWVKQPTLEEMLAQPGTPVFGTGDGNLANYLWDGTEVRVIDFEYSGRSDRAFELAEVIEHISVWRNDTAGMTADLDELTERLARVRWTNELPDAGTDYGISSQYLQSLVQRWRDGYDWRAWEAKLNEYPQFTTVIDGQNVHFLHVRSPEPDATPLLLTHGWPTTIVEYLDVIGPLSDPRAHGGDPADAFHLVIPSVPGFGFSGHTTERGWLISVTS</sequence>
<evidence type="ECO:0000256" key="2">
    <source>
        <dbReference type="ARBA" id="ARBA00022797"/>
    </source>
</evidence>
<dbReference type="PANTHER" id="PTHR21661">
    <property type="entry name" value="EPOXIDE HYDROLASE 1-RELATED"/>
    <property type="match status" value="1"/>
</dbReference>
<dbReference type="InterPro" id="IPR029058">
    <property type="entry name" value="AB_hydrolase_fold"/>
</dbReference>
<dbReference type="GO" id="GO:0004301">
    <property type="term" value="F:epoxide hydrolase activity"/>
    <property type="evidence" value="ECO:0007669"/>
    <property type="project" value="TreeGrafter"/>
</dbReference>
<evidence type="ECO:0000313" key="7">
    <source>
        <dbReference type="Proteomes" id="UP000534286"/>
    </source>
</evidence>
<keyword evidence="3" id="KW-0378">Hydrolase</keyword>
<dbReference type="GO" id="GO:0097176">
    <property type="term" value="P:epoxide metabolic process"/>
    <property type="evidence" value="ECO:0007669"/>
    <property type="project" value="TreeGrafter"/>
</dbReference>
<evidence type="ECO:0000259" key="5">
    <source>
        <dbReference type="Pfam" id="PF06441"/>
    </source>
</evidence>
<evidence type="ECO:0000313" key="6">
    <source>
        <dbReference type="EMBL" id="MBB4938129.1"/>
    </source>
</evidence>
<dbReference type="SUPFAM" id="SSF56112">
    <property type="entry name" value="Protein kinase-like (PK-like)"/>
    <property type="match status" value="1"/>
</dbReference>
<comment type="caution">
    <text evidence="6">The sequence shown here is derived from an EMBL/GenBank/DDBJ whole genome shotgun (WGS) entry which is preliminary data.</text>
</comment>
<dbReference type="InterPro" id="IPR002575">
    <property type="entry name" value="Aminoglycoside_PTrfase"/>
</dbReference>
<keyword evidence="2" id="KW-0058">Aromatic hydrocarbons catabolism</keyword>
<dbReference type="InterPro" id="IPR011009">
    <property type="entry name" value="Kinase-like_dom_sf"/>
</dbReference>
<evidence type="ECO:0008006" key="8">
    <source>
        <dbReference type="Google" id="ProtNLM"/>
    </source>
</evidence>
<feature type="domain" description="Epoxide hydrolase N-terminal" evidence="5">
    <location>
        <begin position="214"/>
        <end position="309"/>
    </location>
</feature>
<evidence type="ECO:0000259" key="4">
    <source>
        <dbReference type="Pfam" id="PF01636"/>
    </source>
</evidence>
<dbReference type="InterPro" id="IPR010497">
    <property type="entry name" value="Epoxide_hydro_N"/>
</dbReference>
<dbReference type="AlphaFoldDB" id="A0A7W7W9J5"/>
<organism evidence="6 7">
    <name type="scientific">Streptosporangium album</name>
    <dbReference type="NCBI Taxonomy" id="47479"/>
    <lineage>
        <taxon>Bacteria</taxon>
        <taxon>Bacillati</taxon>
        <taxon>Actinomycetota</taxon>
        <taxon>Actinomycetes</taxon>
        <taxon>Streptosporangiales</taxon>
        <taxon>Streptosporangiaceae</taxon>
        <taxon>Streptosporangium</taxon>
    </lineage>
</organism>
<reference evidence="6 7" key="1">
    <citation type="submission" date="2020-08" db="EMBL/GenBank/DDBJ databases">
        <title>Sequencing the genomes of 1000 actinobacteria strains.</title>
        <authorList>
            <person name="Klenk H.-P."/>
        </authorList>
    </citation>
    <scope>NUCLEOTIDE SEQUENCE [LARGE SCALE GENOMIC DNA]</scope>
    <source>
        <strain evidence="6 7">DSM 43023</strain>
    </source>
</reference>
<protein>
    <recommendedName>
        <fullName evidence="8">Epoxide hydrolase</fullName>
    </recommendedName>
</protein>
<comment type="similarity">
    <text evidence="1">Belongs to the peptidase S33 family.</text>
</comment>
<keyword evidence="7" id="KW-1185">Reference proteome</keyword>
<dbReference type="Pfam" id="PF01636">
    <property type="entry name" value="APH"/>
    <property type="match status" value="1"/>
</dbReference>
<gene>
    <name evidence="6" type="ORF">FHR32_002434</name>
</gene>
<accession>A0A7W7W9J5</accession>
<dbReference type="Proteomes" id="UP000534286">
    <property type="component" value="Unassembled WGS sequence"/>
</dbReference>
<dbReference type="EMBL" id="JACHJU010000001">
    <property type="protein sequence ID" value="MBB4938129.1"/>
    <property type="molecule type" value="Genomic_DNA"/>
</dbReference>
<name>A0A7W7W9J5_9ACTN</name>
<proteinExistence type="inferred from homology"/>
<dbReference type="PANTHER" id="PTHR21661:SF35">
    <property type="entry name" value="EPOXIDE HYDROLASE"/>
    <property type="match status" value="1"/>
</dbReference>
<dbReference type="Gene3D" id="3.40.50.1820">
    <property type="entry name" value="alpha/beta hydrolase"/>
    <property type="match status" value="1"/>
</dbReference>
<evidence type="ECO:0000256" key="1">
    <source>
        <dbReference type="ARBA" id="ARBA00010088"/>
    </source>
</evidence>
<dbReference type="SUPFAM" id="SSF53474">
    <property type="entry name" value="alpha/beta-Hydrolases"/>
    <property type="match status" value="1"/>
</dbReference>
<evidence type="ECO:0000256" key="3">
    <source>
        <dbReference type="ARBA" id="ARBA00022801"/>
    </source>
</evidence>
<dbReference type="Pfam" id="PF06441">
    <property type="entry name" value="EHN"/>
    <property type="match status" value="1"/>
</dbReference>